<dbReference type="Pfam" id="PF01266">
    <property type="entry name" value="DAO"/>
    <property type="match status" value="1"/>
</dbReference>
<feature type="compositionally biased region" description="Low complexity" evidence="6">
    <location>
        <begin position="15"/>
        <end position="39"/>
    </location>
</feature>
<evidence type="ECO:0000256" key="6">
    <source>
        <dbReference type="SAM" id="MobiDB-lite"/>
    </source>
</evidence>
<name>A0AAN7AL66_9PEZI</name>
<evidence type="ECO:0000256" key="5">
    <source>
        <dbReference type="ARBA" id="ARBA00023002"/>
    </source>
</evidence>
<keyword evidence="4" id="KW-0274">FAD</keyword>
<dbReference type="InterPro" id="IPR036188">
    <property type="entry name" value="FAD/NAD-bd_sf"/>
</dbReference>
<gene>
    <name evidence="8" type="ORF">QBC35DRAFT_54274</name>
</gene>
<dbReference type="Gene3D" id="3.30.9.10">
    <property type="entry name" value="D-Amino Acid Oxidase, subunit A, domain 2"/>
    <property type="match status" value="1"/>
</dbReference>
<evidence type="ECO:0000256" key="2">
    <source>
        <dbReference type="ARBA" id="ARBA00010989"/>
    </source>
</evidence>
<protein>
    <submittedName>
        <fullName evidence="8">Fructosyl amino acid protein</fullName>
    </submittedName>
</protein>
<proteinExistence type="inferred from homology"/>
<dbReference type="InterPro" id="IPR006076">
    <property type="entry name" value="FAD-dep_OxRdtase"/>
</dbReference>
<sequence>MASLSSSTTIPPLASSPFPSTTAADSTASTSSSSSSFKPPSSILIIGSGVFGLGTALALTRRDAFTNCSITIVDRSDPSQPGAFPAPDAASVDTSRIVRADYADPAYAALCDEAQIQWRKQDKPTDLGAQGRYTETGLIVVGDATAPVAPASGPAVVSEEPTQKVKLTGLDYARKSWANVQSLASGNPALAERIQELPNPQAIREALGTGGTSGAWGYINRNSGWANAGTSMAWLLEQVKNTGRVSFLAGTVESLEHDEATVTGAKLAGGRVLTADLVMVAAGAWTGSLVDLEGQALATGQVLGYMDITEEEQQKLGGMPVILNLSTGLFIIPPTNRVLKIARHAYGYLNPQTLPTAPLPVLPQLTSNKTVSVPKTSVTDPDLSIPAEGAADLRAALQEMIPLPELRDRPFTKTRLCWYSDTRTADFLIDYHPHWRNLFVATGDSGHAFKFLPVIGDKIADCIMRNCPPQFKGKWDWKGGDMTALFTEDGSRGGKPGLSLVDELGKLTI</sequence>
<comment type="caution">
    <text evidence="8">The sequence shown here is derived from an EMBL/GenBank/DDBJ whole genome shotgun (WGS) entry which is preliminary data.</text>
</comment>
<keyword evidence="3" id="KW-0285">Flavoprotein</keyword>
<dbReference type="EMBL" id="MU864363">
    <property type="protein sequence ID" value="KAK4190764.1"/>
    <property type="molecule type" value="Genomic_DNA"/>
</dbReference>
<dbReference type="Proteomes" id="UP001302126">
    <property type="component" value="Unassembled WGS sequence"/>
</dbReference>
<feature type="compositionally biased region" description="Polar residues" evidence="6">
    <location>
        <begin position="1"/>
        <end position="10"/>
    </location>
</feature>
<evidence type="ECO:0000313" key="8">
    <source>
        <dbReference type="EMBL" id="KAK4190764.1"/>
    </source>
</evidence>
<dbReference type="GO" id="GO:0008115">
    <property type="term" value="F:sarcosine oxidase activity"/>
    <property type="evidence" value="ECO:0007669"/>
    <property type="project" value="TreeGrafter"/>
</dbReference>
<evidence type="ECO:0000313" key="9">
    <source>
        <dbReference type="Proteomes" id="UP001302126"/>
    </source>
</evidence>
<dbReference type="GO" id="GO:0050031">
    <property type="term" value="F:L-pipecolate oxidase activity"/>
    <property type="evidence" value="ECO:0007669"/>
    <property type="project" value="TreeGrafter"/>
</dbReference>
<feature type="region of interest" description="Disordered" evidence="6">
    <location>
        <begin position="1"/>
        <end position="39"/>
    </location>
</feature>
<comment type="cofactor">
    <cofactor evidence="1">
        <name>FAD</name>
        <dbReference type="ChEBI" id="CHEBI:57692"/>
    </cofactor>
</comment>
<dbReference type="PANTHER" id="PTHR10961:SF46">
    <property type="entry name" value="PEROXISOMAL SARCOSINE OXIDASE"/>
    <property type="match status" value="1"/>
</dbReference>
<evidence type="ECO:0000259" key="7">
    <source>
        <dbReference type="Pfam" id="PF01266"/>
    </source>
</evidence>
<dbReference type="GO" id="GO:0004657">
    <property type="term" value="F:proline dehydrogenase activity"/>
    <property type="evidence" value="ECO:0007669"/>
    <property type="project" value="TreeGrafter"/>
</dbReference>
<evidence type="ECO:0000256" key="4">
    <source>
        <dbReference type="ARBA" id="ARBA00022827"/>
    </source>
</evidence>
<keyword evidence="5" id="KW-0560">Oxidoreductase</keyword>
<dbReference type="InterPro" id="IPR045170">
    <property type="entry name" value="MTOX"/>
</dbReference>
<dbReference type="PANTHER" id="PTHR10961">
    <property type="entry name" value="PEROXISOMAL SARCOSINE OXIDASE"/>
    <property type="match status" value="1"/>
</dbReference>
<comment type="similarity">
    <text evidence="2">Belongs to the MSOX/MTOX family.</text>
</comment>
<reference evidence="8" key="2">
    <citation type="submission" date="2023-05" db="EMBL/GenBank/DDBJ databases">
        <authorList>
            <consortium name="Lawrence Berkeley National Laboratory"/>
            <person name="Steindorff A."/>
            <person name="Hensen N."/>
            <person name="Bonometti L."/>
            <person name="Westerberg I."/>
            <person name="Brannstrom I.O."/>
            <person name="Guillou S."/>
            <person name="Cros-Aarteil S."/>
            <person name="Calhoun S."/>
            <person name="Haridas S."/>
            <person name="Kuo A."/>
            <person name="Mondo S."/>
            <person name="Pangilinan J."/>
            <person name="Riley R."/>
            <person name="Labutti K."/>
            <person name="Andreopoulos B."/>
            <person name="Lipzen A."/>
            <person name="Chen C."/>
            <person name="Yanf M."/>
            <person name="Daum C."/>
            <person name="Ng V."/>
            <person name="Clum A."/>
            <person name="Ohm R."/>
            <person name="Martin F."/>
            <person name="Silar P."/>
            <person name="Natvig D."/>
            <person name="Lalanne C."/>
            <person name="Gautier V."/>
            <person name="Ament-Velasquez S.L."/>
            <person name="Kruys A."/>
            <person name="Hutchinson M.I."/>
            <person name="Powell A.J."/>
            <person name="Barry K."/>
            <person name="Miller A.N."/>
            <person name="Grigoriev I.V."/>
            <person name="Debuchy R."/>
            <person name="Gladieux P."/>
            <person name="Thoren M.H."/>
            <person name="Johannesson H."/>
        </authorList>
    </citation>
    <scope>NUCLEOTIDE SEQUENCE</scope>
    <source>
        <strain evidence="8">PSN309</strain>
    </source>
</reference>
<evidence type="ECO:0000256" key="3">
    <source>
        <dbReference type="ARBA" id="ARBA00022630"/>
    </source>
</evidence>
<dbReference type="Gene3D" id="3.50.50.60">
    <property type="entry name" value="FAD/NAD(P)-binding domain"/>
    <property type="match status" value="1"/>
</dbReference>
<accession>A0AAN7AL66</accession>
<dbReference type="AlphaFoldDB" id="A0AAN7AL66"/>
<dbReference type="GO" id="GO:0050660">
    <property type="term" value="F:flavin adenine dinucleotide binding"/>
    <property type="evidence" value="ECO:0007669"/>
    <property type="project" value="InterPro"/>
</dbReference>
<feature type="domain" description="FAD dependent oxidoreductase" evidence="7">
    <location>
        <begin position="43"/>
        <end position="461"/>
    </location>
</feature>
<keyword evidence="9" id="KW-1185">Reference proteome</keyword>
<organism evidence="8 9">
    <name type="scientific">Podospora australis</name>
    <dbReference type="NCBI Taxonomy" id="1536484"/>
    <lineage>
        <taxon>Eukaryota</taxon>
        <taxon>Fungi</taxon>
        <taxon>Dikarya</taxon>
        <taxon>Ascomycota</taxon>
        <taxon>Pezizomycotina</taxon>
        <taxon>Sordariomycetes</taxon>
        <taxon>Sordariomycetidae</taxon>
        <taxon>Sordariales</taxon>
        <taxon>Podosporaceae</taxon>
        <taxon>Podospora</taxon>
    </lineage>
</organism>
<evidence type="ECO:0000256" key="1">
    <source>
        <dbReference type="ARBA" id="ARBA00001974"/>
    </source>
</evidence>
<reference evidence="8" key="1">
    <citation type="journal article" date="2023" name="Mol. Phylogenet. Evol.">
        <title>Genome-scale phylogeny and comparative genomics of the fungal order Sordariales.</title>
        <authorList>
            <person name="Hensen N."/>
            <person name="Bonometti L."/>
            <person name="Westerberg I."/>
            <person name="Brannstrom I.O."/>
            <person name="Guillou S."/>
            <person name="Cros-Aarteil S."/>
            <person name="Calhoun S."/>
            <person name="Haridas S."/>
            <person name="Kuo A."/>
            <person name="Mondo S."/>
            <person name="Pangilinan J."/>
            <person name="Riley R."/>
            <person name="LaButti K."/>
            <person name="Andreopoulos B."/>
            <person name="Lipzen A."/>
            <person name="Chen C."/>
            <person name="Yan M."/>
            <person name="Daum C."/>
            <person name="Ng V."/>
            <person name="Clum A."/>
            <person name="Steindorff A."/>
            <person name="Ohm R.A."/>
            <person name="Martin F."/>
            <person name="Silar P."/>
            <person name="Natvig D.O."/>
            <person name="Lalanne C."/>
            <person name="Gautier V."/>
            <person name="Ament-Velasquez S.L."/>
            <person name="Kruys A."/>
            <person name="Hutchinson M.I."/>
            <person name="Powell A.J."/>
            <person name="Barry K."/>
            <person name="Miller A.N."/>
            <person name="Grigoriev I.V."/>
            <person name="Debuchy R."/>
            <person name="Gladieux P."/>
            <person name="Hiltunen Thoren M."/>
            <person name="Johannesson H."/>
        </authorList>
    </citation>
    <scope>NUCLEOTIDE SEQUENCE</scope>
    <source>
        <strain evidence="8">PSN309</strain>
    </source>
</reference>
<dbReference type="SUPFAM" id="SSF51905">
    <property type="entry name" value="FAD/NAD(P)-binding domain"/>
    <property type="match status" value="1"/>
</dbReference>